<dbReference type="SUPFAM" id="SSF48179">
    <property type="entry name" value="6-phosphogluconate dehydrogenase C-terminal domain-like"/>
    <property type="match status" value="1"/>
</dbReference>
<dbReference type="InterPro" id="IPR013752">
    <property type="entry name" value="KPA_reductase"/>
</dbReference>
<dbReference type="InterPro" id="IPR013328">
    <property type="entry name" value="6PGD_dom2"/>
</dbReference>
<dbReference type="NCBIfam" id="TIGR00745">
    <property type="entry name" value="apbA_panE"/>
    <property type="match status" value="1"/>
</dbReference>
<evidence type="ECO:0000256" key="3">
    <source>
        <dbReference type="ARBA" id="ARBA00023002"/>
    </source>
</evidence>
<evidence type="ECO:0000256" key="1">
    <source>
        <dbReference type="ARBA" id="ARBA00007870"/>
    </source>
</evidence>
<organism evidence="6">
    <name type="scientific">freshwater metagenome</name>
    <dbReference type="NCBI Taxonomy" id="449393"/>
    <lineage>
        <taxon>unclassified sequences</taxon>
        <taxon>metagenomes</taxon>
        <taxon>ecological metagenomes</taxon>
    </lineage>
</organism>
<dbReference type="GO" id="GO:0015940">
    <property type="term" value="P:pantothenate biosynthetic process"/>
    <property type="evidence" value="ECO:0007669"/>
    <property type="project" value="InterPro"/>
</dbReference>
<dbReference type="EMBL" id="CAEZTD010000011">
    <property type="protein sequence ID" value="CAB4553914.1"/>
    <property type="molecule type" value="Genomic_DNA"/>
</dbReference>
<dbReference type="GO" id="GO:0008677">
    <property type="term" value="F:2-dehydropantoate 2-reductase activity"/>
    <property type="evidence" value="ECO:0007669"/>
    <property type="project" value="InterPro"/>
</dbReference>
<dbReference type="InterPro" id="IPR051402">
    <property type="entry name" value="KPR-Related"/>
</dbReference>
<dbReference type="Pfam" id="PF08546">
    <property type="entry name" value="ApbA_C"/>
    <property type="match status" value="1"/>
</dbReference>
<feature type="domain" description="Ketopantoate reductase C-terminal" evidence="5">
    <location>
        <begin position="180"/>
        <end position="319"/>
    </location>
</feature>
<proteinExistence type="inferred from homology"/>
<dbReference type="InterPro" id="IPR008927">
    <property type="entry name" value="6-PGluconate_DH-like_C_sf"/>
</dbReference>
<keyword evidence="3" id="KW-0560">Oxidoreductase</keyword>
<name>A0A6J6CRW2_9ZZZZ</name>
<gene>
    <name evidence="6" type="ORF">UFOPK1591_00242</name>
</gene>
<keyword evidence="2" id="KW-0521">NADP</keyword>
<dbReference type="PANTHER" id="PTHR21708">
    <property type="entry name" value="PROBABLE 2-DEHYDROPANTOATE 2-REDUCTASE"/>
    <property type="match status" value="1"/>
</dbReference>
<dbReference type="GO" id="GO:0005737">
    <property type="term" value="C:cytoplasm"/>
    <property type="evidence" value="ECO:0007669"/>
    <property type="project" value="TreeGrafter"/>
</dbReference>
<sequence>MDTRIAVLGTGANGAAIAAAMTRAGHDVTCVEQWPAHVEVIRREGVTIHSPSGTTRTPLNAVHLAEVATLREPFDIVFVVVKGYDTRWACELILPLLKPTSLVVGVQNGMTVDDMADVVGVDRTVGCVIEVAANMFEPGVVNQQTEMWFALGGLNDEVQARVTQAAEVLSAAGEVDVVDDIRSSKWMKLVANAAELVTSAILDLPLLEAIALPGMHEFMTETGKEAGRTAVALGHKVVPIFGMDDIDTSSPDAFATELLDRVLTDYSLPDTRTTVLQDWMKGRRAEIEEINGLVVGSQRELGGRAPANEITLLLARQIEAGELTAGAHLAERLSSALS</sequence>
<feature type="domain" description="Ketopantoate reductase N-terminal" evidence="4">
    <location>
        <begin position="5"/>
        <end position="152"/>
    </location>
</feature>
<dbReference type="InterPro" id="IPR013332">
    <property type="entry name" value="KPR_N"/>
</dbReference>
<protein>
    <submittedName>
        <fullName evidence="6">Unannotated protein</fullName>
    </submittedName>
</protein>
<evidence type="ECO:0000259" key="4">
    <source>
        <dbReference type="Pfam" id="PF02558"/>
    </source>
</evidence>
<evidence type="ECO:0000313" key="6">
    <source>
        <dbReference type="EMBL" id="CAB4553914.1"/>
    </source>
</evidence>
<reference evidence="6" key="1">
    <citation type="submission" date="2020-05" db="EMBL/GenBank/DDBJ databases">
        <authorList>
            <person name="Chiriac C."/>
            <person name="Salcher M."/>
            <person name="Ghai R."/>
            <person name="Kavagutti S V."/>
        </authorList>
    </citation>
    <scope>NUCLEOTIDE SEQUENCE</scope>
</reference>
<dbReference type="AlphaFoldDB" id="A0A6J6CRW2"/>
<dbReference type="InterPro" id="IPR003710">
    <property type="entry name" value="ApbA"/>
</dbReference>
<dbReference type="Pfam" id="PF02558">
    <property type="entry name" value="ApbA"/>
    <property type="match status" value="1"/>
</dbReference>
<dbReference type="PANTHER" id="PTHR21708:SF26">
    <property type="entry name" value="2-DEHYDROPANTOATE 2-REDUCTASE"/>
    <property type="match status" value="1"/>
</dbReference>
<dbReference type="Gene3D" id="3.40.50.720">
    <property type="entry name" value="NAD(P)-binding Rossmann-like Domain"/>
    <property type="match status" value="1"/>
</dbReference>
<dbReference type="Gene3D" id="1.10.1040.10">
    <property type="entry name" value="N-(1-d-carboxylethyl)-l-norvaline Dehydrogenase, domain 2"/>
    <property type="match status" value="1"/>
</dbReference>
<evidence type="ECO:0000256" key="2">
    <source>
        <dbReference type="ARBA" id="ARBA00022857"/>
    </source>
</evidence>
<accession>A0A6J6CRW2</accession>
<comment type="similarity">
    <text evidence="1">Belongs to the ketopantoate reductase family.</text>
</comment>
<dbReference type="SUPFAM" id="SSF51735">
    <property type="entry name" value="NAD(P)-binding Rossmann-fold domains"/>
    <property type="match status" value="1"/>
</dbReference>
<dbReference type="InterPro" id="IPR036291">
    <property type="entry name" value="NAD(P)-bd_dom_sf"/>
</dbReference>
<evidence type="ECO:0000259" key="5">
    <source>
        <dbReference type="Pfam" id="PF08546"/>
    </source>
</evidence>